<proteinExistence type="predicted"/>
<sequence length="63" mass="7396">MELFQCSRQVPTRPFAFNLTNLFVFTPMTIEILKKWHKVEREQNIGEEVGCSKNVQVAKVNRN</sequence>
<dbReference type="Proteomes" id="UP000238479">
    <property type="component" value="Chromosome 7"/>
</dbReference>
<keyword evidence="2" id="KW-1185">Reference proteome</keyword>
<dbReference type="Gramene" id="PRQ20607">
    <property type="protein sequence ID" value="PRQ20607"/>
    <property type="gene ID" value="RchiOBHm_Chr7g0230001"/>
</dbReference>
<evidence type="ECO:0000313" key="2">
    <source>
        <dbReference type="Proteomes" id="UP000238479"/>
    </source>
</evidence>
<evidence type="ECO:0000313" key="1">
    <source>
        <dbReference type="EMBL" id="PRQ20607.1"/>
    </source>
</evidence>
<reference evidence="1 2" key="1">
    <citation type="journal article" date="2018" name="Nat. Genet.">
        <title>The Rosa genome provides new insights in the design of modern roses.</title>
        <authorList>
            <person name="Bendahmane M."/>
        </authorList>
    </citation>
    <scope>NUCLEOTIDE SEQUENCE [LARGE SCALE GENOMIC DNA]</scope>
    <source>
        <strain evidence="2">cv. Old Blush</strain>
    </source>
</reference>
<comment type="caution">
    <text evidence="1">The sequence shown here is derived from an EMBL/GenBank/DDBJ whole genome shotgun (WGS) entry which is preliminary data.</text>
</comment>
<dbReference type="AlphaFoldDB" id="A0A2P6PFA2"/>
<accession>A0A2P6PFA2</accession>
<organism evidence="1 2">
    <name type="scientific">Rosa chinensis</name>
    <name type="common">China rose</name>
    <dbReference type="NCBI Taxonomy" id="74649"/>
    <lineage>
        <taxon>Eukaryota</taxon>
        <taxon>Viridiplantae</taxon>
        <taxon>Streptophyta</taxon>
        <taxon>Embryophyta</taxon>
        <taxon>Tracheophyta</taxon>
        <taxon>Spermatophyta</taxon>
        <taxon>Magnoliopsida</taxon>
        <taxon>eudicotyledons</taxon>
        <taxon>Gunneridae</taxon>
        <taxon>Pentapetalae</taxon>
        <taxon>rosids</taxon>
        <taxon>fabids</taxon>
        <taxon>Rosales</taxon>
        <taxon>Rosaceae</taxon>
        <taxon>Rosoideae</taxon>
        <taxon>Rosoideae incertae sedis</taxon>
        <taxon>Rosa</taxon>
    </lineage>
</organism>
<gene>
    <name evidence="1" type="ORF">RchiOBHm_Chr7g0230001</name>
</gene>
<protein>
    <submittedName>
        <fullName evidence="1">Uncharacterized protein</fullName>
    </submittedName>
</protein>
<name>A0A2P6PFA2_ROSCH</name>
<dbReference type="EMBL" id="PDCK01000045">
    <property type="protein sequence ID" value="PRQ20607.1"/>
    <property type="molecule type" value="Genomic_DNA"/>
</dbReference>
<dbReference type="STRING" id="74649.A0A2P6PFA2"/>